<proteinExistence type="predicted"/>
<name>A0AAV2IVM2_KNICA</name>
<evidence type="ECO:0000313" key="2">
    <source>
        <dbReference type="EMBL" id="CAL1567735.1"/>
    </source>
</evidence>
<feature type="compositionally biased region" description="Basic and acidic residues" evidence="1">
    <location>
        <begin position="159"/>
        <end position="178"/>
    </location>
</feature>
<accession>A0AAV2IVM2</accession>
<evidence type="ECO:0000313" key="3">
    <source>
        <dbReference type="Proteomes" id="UP001497482"/>
    </source>
</evidence>
<dbReference type="Proteomes" id="UP001497482">
    <property type="component" value="Chromosome 1"/>
</dbReference>
<feature type="region of interest" description="Disordered" evidence="1">
    <location>
        <begin position="232"/>
        <end position="271"/>
    </location>
</feature>
<sequence>MSCNHTCYCPEPVPAQKRSILAVLPQSLQTSPSLHPLIRVCLEQRAIWALLPACSGGLPTETATSVRRIKDTCVFSSSPSLSCIFFTDFSQLGFCRPEIQQEPGNWSVNMAAVHRLSAAELTCHYIYSDRRDSRLVVGHGIQQRVAMLSPALRWQVRSADDAKGRRGEACPSAKEEKKRGRGSPEGPRRYRGLSVICDQQAKILQLKSQSSIAVVVMSEEQSLSLDAVSLPAAQSREPDNVLEQFSQSLGSPVTNRTGPRSIRHRPRGQKN</sequence>
<reference evidence="2 3" key="1">
    <citation type="submission" date="2024-04" db="EMBL/GenBank/DDBJ databases">
        <authorList>
            <person name="Waldvogel A.-M."/>
            <person name="Schoenle A."/>
        </authorList>
    </citation>
    <scope>NUCLEOTIDE SEQUENCE [LARGE SCALE GENOMIC DNA]</scope>
</reference>
<organism evidence="2 3">
    <name type="scientific">Knipowitschia caucasica</name>
    <name type="common">Caucasian dwarf goby</name>
    <name type="synonym">Pomatoschistus caucasicus</name>
    <dbReference type="NCBI Taxonomy" id="637954"/>
    <lineage>
        <taxon>Eukaryota</taxon>
        <taxon>Metazoa</taxon>
        <taxon>Chordata</taxon>
        <taxon>Craniata</taxon>
        <taxon>Vertebrata</taxon>
        <taxon>Euteleostomi</taxon>
        <taxon>Actinopterygii</taxon>
        <taxon>Neopterygii</taxon>
        <taxon>Teleostei</taxon>
        <taxon>Neoteleostei</taxon>
        <taxon>Acanthomorphata</taxon>
        <taxon>Gobiaria</taxon>
        <taxon>Gobiiformes</taxon>
        <taxon>Gobioidei</taxon>
        <taxon>Gobiidae</taxon>
        <taxon>Gobiinae</taxon>
        <taxon>Knipowitschia</taxon>
    </lineage>
</organism>
<feature type="compositionally biased region" description="Polar residues" evidence="1">
    <location>
        <begin position="243"/>
        <end position="258"/>
    </location>
</feature>
<dbReference type="EMBL" id="OZ035823">
    <property type="protein sequence ID" value="CAL1567735.1"/>
    <property type="molecule type" value="Genomic_DNA"/>
</dbReference>
<feature type="compositionally biased region" description="Basic residues" evidence="1">
    <location>
        <begin position="261"/>
        <end position="271"/>
    </location>
</feature>
<feature type="region of interest" description="Disordered" evidence="1">
    <location>
        <begin position="159"/>
        <end position="191"/>
    </location>
</feature>
<keyword evidence="3" id="KW-1185">Reference proteome</keyword>
<evidence type="ECO:0000256" key="1">
    <source>
        <dbReference type="SAM" id="MobiDB-lite"/>
    </source>
</evidence>
<gene>
    <name evidence="2" type="ORF">KC01_LOCUS500</name>
</gene>
<dbReference type="AlphaFoldDB" id="A0AAV2IVM2"/>
<protein>
    <submittedName>
        <fullName evidence="2">Uncharacterized protein</fullName>
    </submittedName>
</protein>